<dbReference type="PROSITE" id="PS51462">
    <property type="entry name" value="NUDIX"/>
    <property type="match status" value="1"/>
</dbReference>
<dbReference type="InterPro" id="IPR000086">
    <property type="entry name" value="NUDIX_hydrolase_dom"/>
</dbReference>
<dbReference type="RefSeq" id="WP_304376185.1">
    <property type="nucleotide sequence ID" value="NZ_JAUOZU010000007.1"/>
</dbReference>
<evidence type="ECO:0000259" key="3">
    <source>
        <dbReference type="PROSITE" id="PS51462"/>
    </source>
</evidence>
<keyword evidence="5" id="KW-1185">Reference proteome</keyword>
<comment type="cofactor">
    <cofactor evidence="1">
        <name>Mg(2+)</name>
        <dbReference type="ChEBI" id="CHEBI:18420"/>
    </cofactor>
</comment>
<dbReference type="SUPFAM" id="SSF55811">
    <property type="entry name" value="Nudix"/>
    <property type="match status" value="1"/>
</dbReference>
<accession>A0ABT8YL03</accession>
<comment type="caution">
    <text evidence="4">The sequence shown here is derived from an EMBL/GenBank/DDBJ whole genome shotgun (WGS) entry which is preliminary data.</text>
</comment>
<feature type="domain" description="Nudix hydrolase" evidence="3">
    <location>
        <begin position="30"/>
        <end position="155"/>
    </location>
</feature>
<dbReference type="PANTHER" id="PTHR43046:SF14">
    <property type="entry name" value="MUTT_NUDIX FAMILY PROTEIN"/>
    <property type="match status" value="1"/>
</dbReference>
<evidence type="ECO:0000256" key="2">
    <source>
        <dbReference type="ARBA" id="ARBA00022801"/>
    </source>
</evidence>
<name>A0ABT8YL03_9HYPH</name>
<evidence type="ECO:0000313" key="4">
    <source>
        <dbReference type="EMBL" id="MDO6964259.1"/>
    </source>
</evidence>
<dbReference type="Proteomes" id="UP001174932">
    <property type="component" value="Unassembled WGS sequence"/>
</dbReference>
<proteinExistence type="predicted"/>
<organism evidence="4 5">
    <name type="scientific">Rhizobium alvei</name>
    <dbReference type="NCBI Taxonomy" id="1132659"/>
    <lineage>
        <taxon>Bacteria</taxon>
        <taxon>Pseudomonadati</taxon>
        <taxon>Pseudomonadota</taxon>
        <taxon>Alphaproteobacteria</taxon>
        <taxon>Hyphomicrobiales</taxon>
        <taxon>Rhizobiaceae</taxon>
        <taxon>Rhizobium/Agrobacterium group</taxon>
        <taxon>Rhizobium</taxon>
    </lineage>
</organism>
<dbReference type="PANTHER" id="PTHR43046">
    <property type="entry name" value="GDP-MANNOSE MANNOSYL HYDROLASE"/>
    <property type="match status" value="1"/>
</dbReference>
<evidence type="ECO:0000313" key="5">
    <source>
        <dbReference type="Proteomes" id="UP001174932"/>
    </source>
</evidence>
<sequence>MDDVTPPEMSAIRYRILTKIAHTVYFFIKGMTVGVRAACFDEQGRIFLVRHSYIPGWHMPGGGVERYETVRQAIAKEIREEGNLELLAPPELLHVYYNRRTSKRDHVVFFRCLVRQTHPRLADREIVESGFFALDALPEATTSATRRRLAEISGEKDYDELW</sequence>
<keyword evidence="2" id="KW-0378">Hydrolase</keyword>
<dbReference type="Gene3D" id="3.90.79.10">
    <property type="entry name" value="Nucleoside Triphosphate Pyrophosphohydrolase"/>
    <property type="match status" value="1"/>
</dbReference>
<dbReference type="InterPro" id="IPR015797">
    <property type="entry name" value="NUDIX_hydrolase-like_dom_sf"/>
</dbReference>
<evidence type="ECO:0000256" key="1">
    <source>
        <dbReference type="ARBA" id="ARBA00001946"/>
    </source>
</evidence>
<reference evidence="4" key="1">
    <citation type="journal article" date="2015" name="Int. J. Syst. Evol. Microbiol.">
        <title>Rhizobium alvei sp. nov., isolated from a freshwater river.</title>
        <authorList>
            <person name="Sheu S.Y."/>
            <person name="Huang H.W."/>
            <person name="Young C.C."/>
            <person name="Chen W.M."/>
        </authorList>
    </citation>
    <scope>NUCLEOTIDE SEQUENCE</scope>
    <source>
        <strain evidence="4">TNR-22</strain>
    </source>
</reference>
<dbReference type="Pfam" id="PF00293">
    <property type="entry name" value="NUDIX"/>
    <property type="match status" value="1"/>
</dbReference>
<protein>
    <submittedName>
        <fullName evidence="4">NUDIX domain-containing protein</fullName>
    </submittedName>
</protein>
<reference evidence="4" key="2">
    <citation type="submission" date="2023-07" db="EMBL/GenBank/DDBJ databases">
        <authorList>
            <person name="Shen H."/>
        </authorList>
    </citation>
    <scope>NUCLEOTIDE SEQUENCE</scope>
    <source>
        <strain evidence="4">TNR-22</strain>
    </source>
</reference>
<dbReference type="EMBL" id="JAUOZU010000007">
    <property type="protein sequence ID" value="MDO6964259.1"/>
    <property type="molecule type" value="Genomic_DNA"/>
</dbReference>
<gene>
    <name evidence="4" type="ORF">Q4481_09840</name>
</gene>